<feature type="compositionally biased region" description="Basic and acidic residues" evidence="2">
    <location>
        <begin position="342"/>
        <end position="351"/>
    </location>
</feature>
<evidence type="ECO:0000313" key="3">
    <source>
        <dbReference type="EMBL" id="SPC81462.1"/>
    </source>
</evidence>
<organism evidence="3">
    <name type="scientific">Fagus sylvatica</name>
    <name type="common">Beechnut</name>
    <dbReference type="NCBI Taxonomy" id="28930"/>
    <lineage>
        <taxon>Eukaryota</taxon>
        <taxon>Viridiplantae</taxon>
        <taxon>Streptophyta</taxon>
        <taxon>Embryophyta</taxon>
        <taxon>Tracheophyta</taxon>
        <taxon>Spermatophyta</taxon>
        <taxon>Magnoliopsida</taxon>
        <taxon>eudicotyledons</taxon>
        <taxon>Gunneridae</taxon>
        <taxon>Pentapetalae</taxon>
        <taxon>rosids</taxon>
        <taxon>fabids</taxon>
        <taxon>Fagales</taxon>
        <taxon>Fagaceae</taxon>
        <taxon>Fagus</taxon>
    </lineage>
</organism>
<feature type="region of interest" description="Disordered" evidence="2">
    <location>
        <begin position="573"/>
        <end position="634"/>
    </location>
</feature>
<sequence>MARTQPKARASKLARLVNSEESMVRFRQLYHVPPSIHLAYCHTDNIPVINRDEILLPIMAVVEGGVRFPLHPLLINFLQTVNASPSQVSVNLFKIIMGIVALNRLLGVNLTTREILYVYQYMCPGEKSRTSCHLKARNVNRKLVNGLPDTNKGYDKDYLRVSGDWFMDGSACRSSFGYPDPSRIEVDEKQVDVELVTRVLATNIYVDQRGEPRSTPLLLRYEPQIRSFLEGPTVPRFQEVRVDPSIPFVATPADTTVPSEHPGLIPTGQVSEMAPPINPFKLMGKTTGRSPSEAAKGKGESKNKGAGAGKKPKKLVTDTPVPEQIIQATVNQEPPQPLPIIHDIDESDHGEGLAPRRTRGRSEGPSILAEGRTGESPSIPVEGTSSNFEAWVPELLFGDGPIFVQDTVLDESESDLSAHVAHGLARVACLPGDMNLWDSMNSGRIFRHVTRGMMMATQGILSMEARVFKMTEELQKKDEVEERARKEMANRTQMEVELNEMREKVRKLESECILSIGKAREEGKEERKVLGKEEAMDEVKAQFQMVYNSDFRHGWKSALSKTEQPETSELFLHTNTPLPYPEAGLKNSDDEADEKDDEDDEGDEEEGGPDKVQESSQPELIEKATDVPGPTHSL</sequence>
<protein>
    <submittedName>
        <fullName evidence="3">Uncharacterized protein</fullName>
    </submittedName>
</protein>
<accession>A0A2N9F2W3</accession>
<gene>
    <name evidence="3" type="ORF">FSB_LOCUS9344</name>
</gene>
<evidence type="ECO:0000256" key="2">
    <source>
        <dbReference type="SAM" id="MobiDB-lite"/>
    </source>
</evidence>
<keyword evidence="1" id="KW-0175">Coiled coil</keyword>
<feature type="region of interest" description="Disordered" evidence="2">
    <location>
        <begin position="334"/>
        <end position="381"/>
    </location>
</feature>
<feature type="compositionally biased region" description="Acidic residues" evidence="2">
    <location>
        <begin position="590"/>
        <end position="607"/>
    </location>
</feature>
<feature type="region of interest" description="Disordered" evidence="2">
    <location>
        <begin position="282"/>
        <end position="316"/>
    </location>
</feature>
<reference evidence="3" key="1">
    <citation type="submission" date="2018-02" db="EMBL/GenBank/DDBJ databases">
        <authorList>
            <person name="Cohen D.B."/>
            <person name="Kent A.D."/>
        </authorList>
    </citation>
    <scope>NUCLEOTIDE SEQUENCE</scope>
</reference>
<name>A0A2N9F2W3_FAGSY</name>
<proteinExistence type="predicted"/>
<dbReference type="EMBL" id="OIVN01000515">
    <property type="protein sequence ID" value="SPC81462.1"/>
    <property type="molecule type" value="Genomic_DNA"/>
</dbReference>
<dbReference type="CDD" id="cd22249">
    <property type="entry name" value="UDM1_RNF168_RNF169-like"/>
    <property type="match status" value="1"/>
</dbReference>
<feature type="coiled-coil region" evidence="1">
    <location>
        <begin position="470"/>
        <end position="511"/>
    </location>
</feature>
<dbReference type="AlphaFoldDB" id="A0A2N9F2W3"/>
<evidence type="ECO:0000256" key="1">
    <source>
        <dbReference type="SAM" id="Coils"/>
    </source>
</evidence>